<dbReference type="GO" id="GO:0020037">
    <property type="term" value="F:heme binding"/>
    <property type="evidence" value="ECO:0007669"/>
    <property type="project" value="InterPro"/>
</dbReference>
<feature type="domain" description="Cytochrome c assembly protein" evidence="2">
    <location>
        <begin position="70"/>
        <end position="262"/>
    </location>
</feature>
<feature type="transmembrane region" description="Helical" evidence="1">
    <location>
        <begin position="125"/>
        <end position="147"/>
    </location>
</feature>
<proteinExistence type="predicted"/>
<dbReference type="EMBL" id="MLJW01000552">
    <property type="protein sequence ID" value="OIQ85326.1"/>
    <property type="molecule type" value="Genomic_DNA"/>
</dbReference>
<feature type="transmembrane region" description="Helical" evidence="1">
    <location>
        <begin position="64"/>
        <end position="81"/>
    </location>
</feature>
<feature type="transmembrane region" description="Helical" evidence="1">
    <location>
        <begin position="177"/>
        <end position="198"/>
    </location>
</feature>
<accession>A0A1J5QP36</accession>
<protein>
    <submittedName>
        <fullName evidence="3">Cytochrome C assembly protein</fullName>
    </submittedName>
</protein>
<keyword evidence="1" id="KW-0812">Transmembrane</keyword>
<feature type="transmembrane region" description="Helical" evidence="1">
    <location>
        <begin position="6"/>
        <end position="23"/>
    </location>
</feature>
<organism evidence="3">
    <name type="scientific">mine drainage metagenome</name>
    <dbReference type="NCBI Taxonomy" id="410659"/>
    <lineage>
        <taxon>unclassified sequences</taxon>
        <taxon>metagenomes</taxon>
        <taxon>ecological metagenomes</taxon>
    </lineage>
</organism>
<evidence type="ECO:0000259" key="2">
    <source>
        <dbReference type="Pfam" id="PF01578"/>
    </source>
</evidence>
<feature type="transmembrane region" description="Helical" evidence="1">
    <location>
        <begin position="210"/>
        <end position="229"/>
    </location>
</feature>
<feature type="transmembrane region" description="Helical" evidence="1">
    <location>
        <begin position="32"/>
        <end position="52"/>
    </location>
</feature>
<comment type="caution">
    <text evidence="3">The sequence shown here is derived from an EMBL/GenBank/DDBJ whole genome shotgun (WGS) entry which is preliminary data.</text>
</comment>
<keyword evidence="1" id="KW-0472">Membrane</keyword>
<dbReference type="Pfam" id="PF01578">
    <property type="entry name" value="Cytochrom_C_asm"/>
    <property type="match status" value="1"/>
</dbReference>
<dbReference type="AlphaFoldDB" id="A0A1J5QP36"/>
<gene>
    <name evidence="3" type="ORF">GALL_328450</name>
</gene>
<keyword evidence="1" id="KW-1133">Transmembrane helix</keyword>
<evidence type="ECO:0000313" key="3">
    <source>
        <dbReference type="EMBL" id="OIQ85326.1"/>
    </source>
</evidence>
<reference evidence="3" key="1">
    <citation type="submission" date="2016-10" db="EMBL/GenBank/DDBJ databases">
        <title>Sequence of Gallionella enrichment culture.</title>
        <authorList>
            <person name="Poehlein A."/>
            <person name="Muehling M."/>
            <person name="Daniel R."/>
        </authorList>
    </citation>
    <scope>NUCLEOTIDE SEQUENCE</scope>
</reference>
<name>A0A1J5QP36_9ZZZZ</name>
<feature type="transmembrane region" description="Helical" evidence="1">
    <location>
        <begin position="236"/>
        <end position="255"/>
    </location>
</feature>
<dbReference type="InterPro" id="IPR052372">
    <property type="entry name" value="YpjD/HemX"/>
</dbReference>
<dbReference type="PANTHER" id="PTHR38034">
    <property type="entry name" value="INNER MEMBRANE PROTEIN YPJD"/>
    <property type="match status" value="1"/>
</dbReference>
<dbReference type="InterPro" id="IPR002541">
    <property type="entry name" value="Cyt_c_assembly"/>
</dbReference>
<dbReference type="GO" id="GO:0005886">
    <property type="term" value="C:plasma membrane"/>
    <property type="evidence" value="ECO:0007669"/>
    <property type="project" value="TreeGrafter"/>
</dbReference>
<feature type="transmembrane region" description="Helical" evidence="1">
    <location>
        <begin position="88"/>
        <end position="105"/>
    </location>
</feature>
<sequence>MITITIPALVALAALIPAAILAFRRQGGRDSLFWASQAIAFLGPAALAASLVANGWNTALSADLWIMIAVTMLLYAVVSALDRAAWRLSPLLLPYLVLLGLIALACSRPGTPDEAISTAWLDLHIVVSVATIGLLTLAAVSALGSFLQARALKLKKPNRLTRILPPMADSERLSERLLALSELVLGGGAVTGMATQYLESGSLLKLDHKILLTLLAFVVIGLLLVGRRVCGVRGQIAARVILLSYLLVILGYFGVKFVHQVLLG</sequence>
<evidence type="ECO:0000256" key="1">
    <source>
        <dbReference type="SAM" id="Phobius"/>
    </source>
</evidence>
<dbReference type="PANTHER" id="PTHR38034:SF1">
    <property type="entry name" value="INNER MEMBRANE PROTEIN YPJD"/>
    <property type="match status" value="1"/>
</dbReference>
<dbReference type="GO" id="GO:0017004">
    <property type="term" value="P:cytochrome complex assembly"/>
    <property type="evidence" value="ECO:0007669"/>
    <property type="project" value="InterPro"/>
</dbReference>